<feature type="non-terminal residue" evidence="1">
    <location>
        <position position="40"/>
    </location>
</feature>
<name>X0WQU6_9ZZZZ</name>
<sequence length="40" mass="4777">MIMSEELEAKFKKRMLELKDLTRFEDEQLLGLHVIVNKLS</sequence>
<dbReference type="EMBL" id="BARS01049442">
    <property type="protein sequence ID" value="GAG33015.1"/>
    <property type="molecule type" value="Genomic_DNA"/>
</dbReference>
<organism evidence="1">
    <name type="scientific">marine sediment metagenome</name>
    <dbReference type="NCBI Taxonomy" id="412755"/>
    <lineage>
        <taxon>unclassified sequences</taxon>
        <taxon>metagenomes</taxon>
        <taxon>ecological metagenomes</taxon>
    </lineage>
</organism>
<evidence type="ECO:0000313" key="1">
    <source>
        <dbReference type="EMBL" id="GAG33015.1"/>
    </source>
</evidence>
<proteinExistence type="predicted"/>
<gene>
    <name evidence="1" type="ORF">S01H1_73954</name>
</gene>
<reference evidence="1" key="1">
    <citation type="journal article" date="2014" name="Front. Microbiol.">
        <title>High frequency of phylogenetically diverse reductive dehalogenase-homologous genes in deep subseafloor sedimentary metagenomes.</title>
        <authorList>
            <person name="Kawai M."/>
            <person name="Futagami T."/>
            <person name="Toyoda A."/>
            <person name="Takaki Y."/>
            <person name="Nishi S."/>
            <person name="Hori S."/>
            <person name="Arai W."/>
            <person name="Tsubouchi T."/>
            <person name="Morono Y."/>
            <person name="Uchiyama I."/>
            <person name="Ito T."/>
            <person name="Fujiyama A."/>
            <person name="Inagaki F."/>
            <person name="Takami H."/>
        </authorList>
    </citation>
    <scope>NUCLEOTIDE SEQUENCE</scope>
    <source>
        <strain evidence="1">Expedition CK06-06</strain>
    </source>
</reference>
<protein>
    <submittedName>
        <fullName evidence="1">Uncharacterized protein</fullName>
    </submittedName>
</protein>
<dbReference type="AlphaFoldDB" id="X0WQU6"/>
<accession>X0WQU6</accession>
<comment type="caution">
    <text evidence="1">The sequence shown here is derived from an EMBL/GenBank/DDBJ whole genome shotgun (WGS) entry which is preliminary data.</text>
</comment>